<protein>
    <submittedName>
        <fullName evidence="7">Serine carboxypeptidase S28-domain-containing protein</fullName>
    </submittedName>
</protein>
<evidence type="ECO:0000256" key="5">
    <source>
        <dbReference type="ARBA" id="ARBA00023180"/>
    </source>
</evidence>
<keyword evidence="8" id="KW-1185">Reference proteome</keyword>
<organism evidence="7 8">
    <name type="scientific">Schizophyllum amplum</name>
    <dbReference type="NCBI Taxonomy" id="97359"/>
    <lineage>
        <taxon>Eukaryota</taxon>
        <taxon>Fungi</taxon>
        <taxon>Dikarya</taxon>
        <taxon>Basidiomycota</taxon>
        <taxon>Agaricomycotina</taxon>
        <taxon>Agaricomycetes</taxon>
        <taxon>Agaricomycetidae</taxon>
        <taxon>Agaricales</taxon>
        <taxon>Schizophyllaceae</taxon>
        <taxon>Schizophyllum</taxon>
    </lineage>
</organism>
<dbReference type="InterPro" id="IPR029058">
    <property type="entry name" value="AB_hydrolase_fold"/>
</dbReference>
<evidence type="ECO:0000256" key="3">
    <source>
        <dbReference type="ARBA" id="ARBA00022729"/>
    </source>
</evidence>
<dbReference type="GO" id="GO:0070008">
    <property type="term" value="F:serine-type exopeptidase activity"/>
    <property type="evidence" value="ECO:0007669"/>
    <property type="project" value="InterPro"/>
</dbReference>
<proteinExistence type="inferred from homology"/>
<name>A0A550CT08_9AGAR</name>
<keyword evidence="4" id="KW-0378">Hydrolase</keyword>
<evidence type="ECO:0000256" key="2">
    <source>
        <dbReference type="ARBA" id="ARBA00022670"/>
    </source>
</evidence>
<gene>
    <name evidence="7" type="ORF">BD626DRAFT_108006</name>
</gene>
<keyword evidence="2" id="KW-0645">Protease</keyword>
<dbReference type="InterPro" id="IPR008758">
    <property type="entry name" value="Peptidase_S28"/>
</dbReference>
<reference evidence="7 8" key="1">
    <citation type="journal article" date="2019" name="New Phytol.">
        <title>Comparative genomics reveals unique wood-decay strategies and fruiting body development in the Schizophyllaceae.</title>
        <authorList>
            <person name="Almasi E."/>
            <person name="Sahu N."/>
            <person name="Krizsan K."/>
            <person name="Balint B."/>
            <person name="Kovacs G.M."/>
            <person name="Kiss B."/>
            <person name="Cseklye J."/>
            <person name="Drula E."/>
            <person name="Henrissat B."/>
            <person name="Nagy I."/>
            <person name="Chovatia M."/>
            <person name="Adam C."/>
            <person name="LaButti K."/>
            <person name="Lipzen A."/>
            <person name="Riley R."/>
            <person name="Grigoriev I.V."/>
            <person name="Nagy L.G."/>
        </authorList>
    </citation>
    <scope>NUCLEOTIDE SEQUENCE [LARGE SCALE GENOMIC DNA]</scope>
    <source>
        <strain evidence="7 8">NL-1724</strain>
    </source>
</reference>
<feature type="chain" id="PRO_5022149775" evidence="6">
    <location>
        <begin position="21"/>
        <end position="528"/>
    </location>
</feature>
<dbReference type="Pfam" id="PF05577">
    <property type="entry name" value="Peptidase_S28"/>
    <property type="match status" value="2"/>
</dbReference>
<dbReference type="GO" id="GO:0004180">
    <property type="term" value="F:carboxypeptidase activity"/>
    <property type="evidence" value="ECO:0007669"/>
    <property type="project" value="UniProtKB-KW"/>
</dbReference>
<evidence type="ECO:0000313" key="8">
    <source>
        <dbReference type="Proteomes" id="UP000320762"/>
    </source>
</evidence>
<evidence type="ECO:0000256" key="1">
    <source>
        <dbReference type="ARBA" id="ARBA00011079"/>
    </source>
</evidence>
<dbReference type="Gene3D" id="3.40.50.1820">
    <property type="entry name" value="alpha/beta hydrolase"/>
    <property type="match status" value="2"/>
</dbReference>
<evidence type="ECO:0000313" key="7">
    <source>
        <dbReference type="EMBL" id="TRM67924.1"/>
    </source>
</evidence>
<keyword evidence="3 6" id="KW-0732">Signal</keyword>
<keyword evidence="7" id="KW-0121">Carboxypeptidase</keyword>
<dbReference type="EMBL" id="VDMD01000002">
    <property type="protein sequence ID" value="TRM67924.1"/>
    <property type="molecule type" value="Genomic_DNA"/>
</dbReference>
<evidence type="ECO:0000256" key="4">
    <source>
        <dbReference type="ARBA" id="ARBA00022801"/>
    </source>
</evidence>
<dbReference type="PANTHER" id="PTHR11010">
    <property type="entry name" value="PROTEASE S28 PRO-X CARBOXYPEPTIDASE-RELATED"/>
    <property type="match status" value="1"/>
</dbReference>
<keyword evidence="5" id="KW-0325">Glycoprotein</keyword>
<dbReference type="AlphaFoldDB" id="A0A550CT08"/>
<comment type="similarity">
    <text evidence="1">Belongs to the peptidase S28 family.</text>
</comment>
<dbReference type="GO" id="GO:0008239">
    <property type="term" value="F:dipeptidyl-peptidase activity"/>
    <property type="evidence" value="ECO:0007669"/>
    <property type="project" value="TreeGrafter"/>
</dbReference>
<sequence>MSLFARVALAAALIAGVVQARLPKPPGVLKIPGVPKLEAPEAGPIVSRNGTELPPYNTTYYFDQLVDHNDPSKGTFKQRFWHTYEKYEEGGPVIFMTPGEGNADGYWSYLTNSSINGLLAEQENATAIVIEHRFYGESNPTADLSTESLKLHTIQQAIDDLKYFAENVVLPMPNGDQLTPDKAPWVMMGGSYSGALTSWVMTNTDFVWAGYASSAVVEAITDFWQYFEPIRQNMPQNCSSDVQAVISYIDGVAATGDENALNKIADDFGLSAIAGHFDDVVGTLRYNLWDWQSLSILTGPNGTFYQFCDALEVDENGEVAPEEGFGADHAYAAWTSYFKNVYLDMYVEEGGYDSVFDAFDTYDTNRTFWRSTEVDNSYRSWQWIVCNEVGYIQDAAPEGEPSLISRIVNAAYDLRQCSNFFPEAFPETPVPNVNATNEAYKGWNVQEDRLFFANGLKDPWREATPSAAGSAIQSTDRQPIKMGDGIHCSDLSARSGQADETIRAVQESALEYLHGWIAEWKTEKAKRA</sequence>
<dbReference type="SUPFAM" id="SSF53474">
    <property type="entry name" value="alpha/beta-Hydrolases"/>
    <property type="match status" value="1"/>
</dbReference>
<dbReference type="OrthoDB" id="1735038at2759"/>
<feature type="signal peptide" evidence="6">
    <location>
        <begin position="1"/>
        <end position="20"/>
    </location>
</feature>
<dbReference type="Proteomes" id="UP000320762">
    <property type="component" value="Unassembled WGS sequence"/>
</dbReference>
<accession>A0A550CT08</accession>
<evidence type="ECO:0000256" key="6">
    <source>
        <dbReference type="SAM" id="SignalP"/>
    </source>
</evidence>
<dbReference type="GO" id="GO:0006508">
    <property type="term" value="P:proteolysis"/>
    <property type="evidence" value="ECO:0007669"/>
    <property type="project" value="UniProtKB-KW"/>
</dbReference>
<comment type="caution">
    <text evidence="7">The sequence shown here is derived from an EMBL/GenBank/DDBJ whole genome shotgun (WGS) entry which is preliminary data.</text>
</comment>
<dbReference type="PANTHER" id="PTHR11010:SF23">
    <property type="entry name" value="SERINE PEPTIDASE"/>
    <property type="match status" value="1"/>
</dbReference>